<keyword evidence="3" id="KW-1185">Reference proteome</keyword>
<comment type="caution">
    <text evidence="2">The sequence shown here is derived from an EMBL/GenBank/DDBJ whole genome shotgun (WGS) entry which is preliminary data.</text>
</comment>
<dbReference type="VEuPathDB" id="TriTrypDB:LtaPh_3658800"/>
<dbReference type="EMBL" id="BLBS01000057">
    <property type="protein sequence ID" value="GET93671.1"/>
    <property type="molecule type" value="Genomic_DNA"/>
</dbReference>
<feature type="region of interest" description="Disordered" evidence="1">
    <location>
        <begin position="364"/>
        <end position="411"/>
    </location>
</feature>
<dbReference type="Proteomes" id="UP000419144">
    <property type="component" value="Unassembled WGS sequence"/>
</dbReference>
<accession>A0A640KWS0</accession>
<evidence type="ECO:0000256" key="1">
    <source>
        <dbReference type="SAM" id="MobiDB-lite"/>
    </source>
</evidence>
<organism evidence="2 3">
    <name type="scientific">Leishmania tarentolae</name>
    <name type="common">Sauroleishmania tarentolae</name>
    <dbReference type="NCBI Taxonomy" id="5689"/>
    <lineage>
        <taxon>Eukaryota</taxon>
        <taxon>Discoba</taxon>
        <taxon>Euglenozoa</taxon>
        <taxon>Kinetoplastea</taxon>
        <taxon>Metakinetoplastina</taxon>
        <taxon>Trypanosomatida</taxon>
        <taxon>Trypanosomatidae</taxon>
        <taxon>Leishmaniinae</taxon>
        <taxon>Leishmania</taxon>
        <taxon>lizard Leishmania</taxon>
    </lineage>
</organism>
<dbReference type="OrthoDB" id="242049at2759"/>
<name>A0A640KWS0_LEITA</name>
<evidence type="ECO:0000313" key="2">
    <source>
        <dbReference type="EMBL" id="GET93671.1"/>
    </source>
</evidence>
<feature type="compositionally biased region" description="Basic residues" evidence="1">
    <location>
        <begin position="395"/>
        <end position="404"/>
    </location>
</feature>
<proteinExistence type="predicted"/>
<gene>
    <name evidence="2" type="ORF">LtaPh_3658800</name>
</gene>
<sequence length="681" mass="75769">MGLQSGIRTVVMHGVSLAGLCAELSRIQVDLLQRRGAPLLLAHEGIQLLREQLPAIELPSCVNSQVPLLVPKLLRSCATVLRFVPEEDVLPALDALDFCAALTAKYDDGGHLGSCINLNELCSLLRSASTLNDCQARLLELAGSSSHLDPGVSRASGSSMHEVPKASVRRFDSFLLSVYHHAMQIWSLGRERPSTLSVLSLLETTSRVYGKGFHFPAVCADKNGLLPAKAKIRMEAKIQRCVGARALLTSLCKLELNRTDAGMCLATMAQTGLYDAELCNHSCDVLFSQHAILSSQQLCQVIFYLGTLQHRHIHQKFFSSLIEAEKCNAEAVRQHVLGLAMLRQPPPSEGRLMNGVFLHALRAPHAHQQRQRSPPSPSSSSRSSEERNTRDGRRQHSLSPRARRALADPLNDSEYTLPPQWYIDVGHGLECLGIQHHKYKLMTARQTLRSISRLTTMERCKLLYALGGVPADQVPLELRHPWHTKVERTISIAAEKLKDIEPHEGPYVMNALLHCGIQDHPRIPRAPRLESDENPVEVLLRTWSTVPKERVLELTEQIKPQHLRTTVKNAPSALAEVVTRVAAAFGEASQEEYHRLEPLCAAVEVHSADMTADELVRTLNALLRMGFKGPSQHDAIRQLLANLWGRRYDMEGEKLAQCCEYLQECTELPDAMRLLHFVASH</sequence>
<evidence type="ECO:0000313" key="3">
    <source>
        <dbReference type="Proteomes" id="UP000419144"/>
    </source>
</evidence>
<reference evidence="2" key="1">
    <citation type="submission" date="2019-11" db="EMBL/GenBank/DDBJ databases">
        <title>Leishmania tarentolae CDS.</title>
        <authorList>
            <person name="Goto Y."/>
            <person name="Yamagishi J."/>
        </authorList>
    </citation>
    <scope>NUCLEOTIDE SEQUENCE [LARGE SCALE GENOMIC DNA]</scope>
    <source>
        <strain evidence="2">Parrot Tar II</strain>
    </source>
</reference>
<feature type="compositionally biased region" description="Basic and acidic residues" evidence="1">
    <location>
        <begin position="383"/>
        <end position="394"/>
    </location>
</feature>
<protein>
    <submittedName>
        <fullName evidence="2">Uncharacterized protein</fullName>
    </submittedName>
</protein>
<dbReference type="AlphaFoldDB" id="A0A640KWS0"/>